<dbReference type="InterPro" id="IPR006452">
    <property type="entry name" value="Formate_DH_accessory"/>
</dbReference>
<dbReference type="Pfam" id="PF24859">
    <property type="entry name" value="FdhE_central"/>
    <property type="match status" value="1"/>
</dbReference>
<dbReference type="NCBIfam" id="TIGR01562">
    <property type="entry name" value="FdhE"/>
    <property type="match status" value="1"/>
</dbReference>
<dbReference type="AlphaFoldDB" id="L0DUJ6"/>
<keyword evidence="7" id="KW-1185">Reference proteome</keyword>
<dbReference type="RefSeq" id="WP_015257806.1">
    <property type="nucleotide sequence ID" value="NC_019902.2"/>
</dbReference>
<dbReference type="SUPFAM" id="SSF144020">
    <property type="entry name" value="FdhE-like"/>
    <property type="match status" value="1"/>
</dbReference>
<evidence type="ECO:0000313" key="7">
    <source>
        <dbReference type="Proteomes" id="UP000010809"/>
    </source>
</evidence>
<dbReference type="Proteomes" id="UP000010809">
    <property type="component" value="Chromosome"/>
</dbReference>
<dbReference type="STRING" id="1255043.TVNIR_0978"/>
<comment type="subcellular location">
    <subcellularLocation>
        <location evidence="2">Cytoplasm</location>
    </subcellularLocation>
</comment>
<dbReference type="InterPro" id="IPR024064">
    <property type="entry name" value="FdhE-like_sf"/>
</dbReference>
<accession>L0DUJ6</accession>
<feature type="domain" description="FdhE C-terminal" evidence="5">
    <location>
        <begin position="230"/>
        <end position="306"/>
    </location>
</feature>
<comment type="similarity">
    <text evidence="2">Belongs to the FdhE family.</text>
</comment>
<dbReference type="InterPro" id="IPR056797">
    <property type="entry name" value="FdhE_central"/>
</dbReference>
<dbReference type="PANTHER" id="PTHR37689">
    <property type="entry name" value="PROTEIN FDHE"/>
    <property type="match status" value="1"/>
</dbReference>
<dbReference type="InterPro" id="IPR056796">
    <property type="entry name" value="FdhE_C"/>
</dbReference>
<evidence type="ECO:0000256" key="1">
    <source>
        <dbReference type="ARBA" id="ARBA00022490"/>
    </source>
</evidence>
<dbReference type="GO" id="GO:0051604">
    <property type="term" value="P:protein maturation"/>
    <property type="evidence" value="ECO:0007669"/>
    <property type="project" value="TreeGrafter"/>
</dbReference>
<gene>
    <name evidence="6" type="primary">fdhE [H]</name>
    <name evidence="2" type="synonym">fdhE</name>
    <name evidence="6" type="ordered locus">TVNIR_0978</name>
</gene>
<dbReference type="InterPro" id="IPR056774">
    <property type="entry name" value="FdhE_N"/>
</dbReference>
<dbReference type="KEGG" id="tni:TVNIR_0978"/>
<dbReference type="CDD" id="cd16341">
    <property type="entry name" value="FdhE"/>
    <property type="match status" value="1"/>
</dbReference>
<evidence type="ECO:0000259" key="4">
    <source>
        <dbReference type="Pfam" id="PF24859"/>
    </source>
</evidence>
<dbReference type="EMBL" id="CP003989">
    <property type="protein sequence ID" value="AGA32665.1"/>
    <property type="molecule type" value="Genomic_DNA"/>
</dbReference>
<name>L0DUJ6_THIND</name>
<dbReference type="eggNOG" id="COG3058">
    <property type="taxonomic scope" value="Bacteria"/>
</dbReference>
<dbReference type="GO" id="GO:0005829">
    <property type="term" value="C:cytosol"/>
    <property type="evidence" value="ECO:0007669"/>
    <property type="project" value="TreeGrafter"/>
</dbReference>
<dbReference type="HOGENOM" id="CLU_055275_0_0_6"/>
<organism evidence="6 7">
    <name type="scientific">Thioalkalivibrio nitratireducens (strain DSM 14787 / UNIQEM 213 / ALEN2)</name>
    <dbReference type="NCBI Taxonomy" id="1255043"/>
    <lineage>
        <taxon>Bacteria</taxon>
        <taxon>Pseudomonadati</taxon>
        <taxon>Pseudomonadota</taxon>
        <taxon>Gammaproteobacteria</taxon>
        <taxon>Chromatiales</taxon>
        <taxon>Ectothiorhodospiraceae</taxon>
        <taxon>Thioalkalivibrio</taxon>
    </lineage>
</organism>
<reference evidence="6" key="1">
    <citation type="submission" date="2015-12" db="EMBL/GenBank/DDBJ databases">
        <authorList>
            <person name="Tikhonova T.V."/>
            <person name="Pavlov A.R."/>
            <person name="Beletsky A.V."/>
            <person name="Mardanov A.V."/>
            <person name="Sorokin D.Y."/>
            <person name="Ravin N.V."/>
            <person name="Popov V.O."/>
        </authorList>
    </citation>
    <scope>NUCLEOTIDE SEQUENCE</scope>
    <source>
        <strain evidence="6">DSM 14787</strain>
    </source>
</reference>
<dbReference type="PANTHER" id="PTHR37689:SF1">
    <property type="entry name" value="PROTEIN FDHE"/>
    <property type="match status" value="1"/>
</dbReference>
<dbReference type="PATRIC" id="fig|1255043.3.peg.984"/>
<evidence type="ECO:0000313" key="6">
    <source>
        <dbReference type="EMBL" id="AGA32665.1"/>
    </source>
</evidence>
<dbReference type="PIRSF" id="PIRSF018296">
    <property type="entry name" value="Format_dh_formtn"/>
    <property type="match status" value="1"/>
</dbReference>
<evidence type="ECO:0000259" key="5">
    <source>
        <dbReference type="Pfam" id="PF24860"/>
    </source>
</evidence>
<dbReference type="HAMAP" id="MF_00611">
    <property type="entry name" value="FdeH"/>
    <property type="match status" value="1"/>
</dbReference>
<sequence>MSAVIQPGEIRPPAQEAPFVRPADRKHVFRRRADRLLQLASDHPLEPFLMFVASVARAQQNALDQLDAASVSLPPELSLAEQRRRGEPVFSAWSSRLEPVWHEVLTGILADVETAAPAPTRAAIDTLRGMDRAELGTVARQVLEGNLAMADPARTPLIAAALQVYWTHLATALPVEDFGVIRSDPEPHAGHCPLCGSAPVASVVQIGGTQQGLRYLHCSLCESEWHLVRVKCSNCDATTGLEYLGLEGDKGAIKAETCHECHSYLKIFYMEKDFEVDAVADDLASLGLDLLLAEEGHLRSGPSLFFIPGEESANAS</sequence>
<dbReference type="Gene3D" id="3.90.1670.10">
    <property type="entry name" value="FdhE-like domain"/>
    <property type="match status" value="1"/>
</dbReference>
<evidence type="ECO:0000256" key="2">
    <source>
        <dbReference type="HAMAP-Rule" id="MF_00611"/>
    </source>
</evidence>
<comment type="function">
    <text evidence="2">Necessary for formate dehydrogenase activity.</text>
</comment>
<protein>
    <recommendedName>
        <fullName evidence="2">Protein FdhE homolog</fullName>
    </recommendedName>
</protein>
<feature type="domain" description="FdhE N-terminal" evidence="3">
    <location>
        <begin position="18"/>
        <end position="176"/>
    </location>
</feature>
<proteinExistence type="inferred from homology"/>
<feature type="domain" description="FdhE central" evidence="4">
    <location>
        <begin position="191"/>
        <end position="229"/>
    </location>
</feature>
<evidence type="ECO:0000259" key="3">
    <source>
        <dbReference type="Pfam" id="PF04216"/>
    </source>
</evidence>
<keyword evidence="1 2" id="KW-0963">Cytoplasm</keyword>
<dbReference type="OrthoDB" id="9794151at2"/>
<dbReference type="Pfam" id="PF04216">
    <property type="entry name" value="FdhE_N"/>
    <property type="match status" value="1"/>
</dbReference>
<dbReference type="GO" id="GO:0008199">
    <property type="term" value="F:ferric iron binding"/>
    <property type="evidence" value="ECO:0007669"/>
    <property type="project" value="TreeGrafter"/>
</dbReference>
<dbReference type="Pfam" id="PF24860">
    <property type="entry name" value="FdhE_C"/>
    <property type="match status" value="1"/>
</dbReference>